<keyword evidence="2" id="KW-1185">Reference proteome</keyword>
<accession>A0ABP5QNL6</accession>
<dbReference type="Proteomes" id="UP001500929">
    <property type="component" value="Unassembled WGS sequence"/>
</dbReference>
<name>A0ABP5QNL6_9MICO</name>
<gene>
    <name evidence="1" type="ORF">GCM10009851_27130</name>
</gene>
<protein>
    <recommendedName>
        <fullName evidence="3">Helix-turn-helix domain-containing protein</fullName>
    </recommendedName>
</protein>
<reference evidence="2" key="1">
    <citation type="journal article" date="2019" name="Int. J. Syst. Evol. Microbiol.">
        <title>The Global Catalogue of Microorganisms (GCM) 10K type strain sequencing project: providing services to taxonomists for standard genome sequencing and annotation.</title>
        <authorList>
            <consortium name="The Broad Institute Genomics Platform"/>
            <consortium name="The Broad Institute Genome Sequencing Center for Infectious Disease"/>
            <person name="Wu L."/>
            <person name="Ma J."/>
        </authorList>
    </citation>
    <scope>NUCLEOTIDE SEQUENCE [LARGE SCALE GENOMIC DNA]</scope>
    <source>
        <strain evidence="2">JCM 16117</strain>
    </source>
</reference>
<evidence type="ECO:0008006" key="3">
    <source>
        <dbReference type="Google" id="ProtNLM"/>
    </source>
</evidence>
<dbReference type="EMBL" id="BAAAQY010000008">
    <property type="protein sequence ID" value="GAA2240304.1"/>
    <property type="molecule type" value="Genomic_DNA"/>
</dbReference>
<sequence length="226" mass="24847">MAEMSVAVLAERLGVTQRRANQIVAEGRVSAKRTDSGEWLVDATSAQAYERRHQRARGLTPDAAWALLFLLAGCRTDWVSDSTRARIRRRIRTKTAEELARDVAARSQPYRFRAANLTLAEQGLLLTGRSAIESIETDLLPDRRRVYGYVPKGASIGEWARAHFLVDDPSGRVCLFDNTIPESADAEVLPGSVVAADLAVAADARERAAGIAVLETMRTSWLRSAE</sequence>
<dbReference type="RefSeq" id="WP_259480094.1">
    <property type="nucleotide sequence ID" value="NZ_BAAAQY010000008.1"/>
</dbReference>
<comment type="caution">
    <text evidence="1">The sequence shown here is derived from an EMBL/GenBank/DDBJ whole genome shotgun (WGS) entry which is preliminary data.</text>
</comment>
<organism evidence="1 2">
    <name type="scientific">Herbiconiux moechotypicola</name>
    <dbReference type="NCBI Taxonomy" id="637393"/>
    <lineage>
        <taxon>Bacteria</taxon>
        <taxon>Bacillati</taxon>
        <taxon>Actinomycetota</taxon>
        <taxon>Actinomycetes</taxon>
        <taxon>Micrococcales</taxon>
        <taxon>Microbacteriaceae</taxon>
        <taxon>Herbiconiux</taxon>
    </lineage>
</organism>
<evidence type="ECO:0000313" key="1">
    <source>
        <dbReference type="EMBL" id="GAA2240304.1"/>
    </source>
</evidence>
<evidence type="ECO:0000313" key="2">
    <source>
        <dbReference type="Proteomes" id="UP001500929"/>
    </source>
</evidence>
<proteinExistence type="predicted"/>